<dbReference type="EMBL" id="BLLK01000045">
    <property type="protein sequence ID" value="GFH51737.1"/>
    <property type="molecule type" value="Genomic_DNA"/>
</dbReference>
<dbReference type="InterPro" id="IPR001478">
    <property type="entry name" value="PDZ"/>
</dbReference>
<comment type="caution">
    <text evidence="5">The sequence shown here is derived from an EMBL/GenBank/DDBJ whole genome shotgun (WGS) entry which is preliminary data.</text>
</comment>
<feature type="compositionally biased region" description="Polar residues" evidence="1">
    <location>
        <begin position="90"/>
        <end position="110"/>
    </location>
</feature>
<feature type="chain" id="PRO_5042024363" description="PDZ domain-containing protein" evidence="3">
    <location>
        <begin position="25"/>
        <end position="888"/>
    </location>
</feature>
<name>A0AAD3H5V4_9STRA</name>
<dbReference type="PROSITE" id="PS50106">
    <property type="entry name" value="PDZ"/>
    <property type="match status" value="1"/>
</dbReference>
<dbReference type="Gene3D" id="2.30.42.10">
    <property type="match status" value="1"/>
</dbReference>
<keyword evidence="2" id="KW-1133">Transmembrane helix</keyword>
<feature type="signal peptide" evidence="3">
    <location>
        <begin position="1"/>
        <end position="24"/>
    </location>
</feature>
<dbReference type="Pfam" id="PF00595">
    <property type="entry name" value="PDZ"/>
    <property type="match status" value="1"/>
</dbReference>
<feature type="compositionally biased region" description="Low complexity" evidence="1">
    <location>
        <begin position="58"/>
        <end position="86"/>
    </location>
</feature>
<evidence type="ECO:0000256" key="3">
    <source>
        <dbReference type="SAM" id="SignalP"/>
    </source>
</evidence>
<feature type="region of interest" description="Disordered" evidence="1">
    <location>
        <begin position="48"/>
        <end position="110"/>
    </location>
</feature>
<evidence type="ECO:0000256" key="1">
    <source>
        <dbReference type="SAM" id="MobiDB-lite"/>
    </source>
</evidence>
<proteinExistence type="predicted"/>
<reference evidence="5 6" key="1">
    <citation type="journal article" date="2021" name="Sci. Rep.">
        <title>The genome of the diatom Chaetoceros tenuissimus carries an ancient integrated fragment of an extant virus.</title>
        <authorList>
            <person name="Hongo Y."/>
            <person name="Kimura K."/>
            <person name="Takaki Y."/>
            <person name="Yoshida Y."/>
            <person name="Baba S."/>
            <person name="Kobayashi G."/>
            <person name="Nagasaki K."/>
            <person name="Hano T."/>
            <person name="Tomaru Y."/>
        </authorList>
    </citation>
    <scope>NUCLEOTIDE SEQUENCE [LARGE SCALE GENOMIC DNA]</scope>
    <source>
        <strain evidence="5 6">NIES-3715</strain>
    </source>
</reference>
<feature type="region of interest" description="Disordered" evidence="1">
    <location>
        <begin position="649"/>
        <end position="675"/>
    </location>
</feature>
<dbReference type="CDD" id="cd00136">
    <property type="entry name" value="PDZ_canonical"/>
    <property type="match status" value="1"/>
</dbReference>
<organism evidence="5 6">
    <name type="scientific">Chaetoceros tenuissimus</name>
    <dbReference type="NCBI Taxonomy" id="426638"/>
    <lineage>
        <taxon>Eukaryota</taxon>
        <taxon>Sar</taxon>
        <taxon>Stramenopiles</taxon>
        <taxon>Ochrophyta</taxon>
        <taxon>Bacillariophyta</taxon>
        <taxon>Coscinodiscophyceae</taxon>
        <taxon>Chaetocerotophycidae</taxon>
        <taxon>Chaetocerotales</taxon>
        <taxon>Chaetocerotaceae</taxon>
        <taxon>Chaetoceros</taxon>
    </lineage>
</organism>
<evidence type="ECO:0000313" key="6">
    <source>
        <dbReference type="Proteomes" id="UP001054902"/>
    </source>
</evidence>
<dbReference type="Proteomes" id="UP001054902">
    <property type="component" value="Unassembled WGS sequence"/>
</dbReference>
<dbReference type="InterPro" id="IPR036034">
    <property type="entry name" value="PDZ_sf"/>
</dbReference>
<feature type="compositionally biased region" description="Basic and acidic residues" evidence="1">
    <location>
        <begin position="418"/>
        <end position="429"/>
    </location>
</feature>
<evidence type="ECO:0000313" key="5">
    <source>
        <dbReference type="EMBL" id="GFH51737.1"/>
    </source>
</evidence>
<accession>A0AAD3H5V4</accession>
<keyword evidence="2" id="KW-0472">Membrane</keyword>
<dbReference type="AlphaFoldDB" id="A0AAD3H5V4"/>
<keyword evidence="6" id="KW-1185">Reference proteome</keyword>
<protein>
    <recommendedName>
        <fullName evidence="4">PDZ domain-containing protein</fullName>
    </recommendedName>
</protein>
<keyword evidence="2" id="KW-0812">Transmembrane</keyword>
<evidence type="ECO:0000259" key="4">
    <source>
        <dbReference type="PROSITE" id="PS50106"/>
    </source>
</evidence>
<feature type="region of interest" description="Disordered" evidence="1">
    <location>
        <begin position="412"/>
        <end position="440"/>
    </location>
</feature>
<dbReference type="PANTHER" id="PTHR38909:SF1">
    <property type="entry name" value="G PROTEIN GAMMA DOMAIN-CONTAINING PROTEIN"/>
    <property type="match status" value="1"/>
</dbReference>
<evidence type="ECO:0000256" key="2">
    <source>
        <dbReference type="SAM" id="Phobius"/>
    </source>
</evidence>
<dbReference type="SUPFAM" id="SSF50156">
    <property type="entry name" value="PDZ domain-like"/>
    <property type="match status" value="1"/>
</dbReference>
<feature type="domain" description="PDZ" evidence="4">
    <location>
        <begin position="729"/>
        <end position="793"/>
    </location>
</feature>
<sequence length="888" mass="100307">MLFPCRAVMSVFLVFHCLNIICSAIDVSGKDLDLKDGRREIVDESYFSDSPSDEVTFKKSSSPSVKPSIAKSSSPSTSPTSFPSKMKSSHPSYYPTSEPTITKSTVPSNAPSPECHDLASYRSPLNDFTCYDHRNTNCSNWKYLGLTDEDVLELYRSCPQTCGVECGYSLSPSSAPSRTGYPVNAEIDIFISSNSSSLSDDDTDAFEMITFVYLQSIVDDFVEVISVEVVLQKVAARERNLRRMEGDTIDLEYLQLRVKVFGRRLFEDKKGAFKFGEYISKKLKSNEYVSLMNKTEKFSDTVIKFEMEEALVVRNEIDGALNDDIPRDSEERKKDRRSSVIFVSITVLLSVFGVAGFLYRNDRLPFVRRYKRESSCRQYSSEPDEENGGGFDSNKMNGICISRVLSKTSSDDIPIDLSDARGNQDDRNYRPTPQEPTRKNFVPPMIVFDNIDEHDDLKVIPEESNSPASESRRFTSPNNMHVKRLEASSDLIAVLSAKKAANPIDAYKVLYPLQTQPKDISINFDETSPHTAISSRLSMGELGSLSTPCTAHAEDRNEGKKDVIVPQTNTFTFDSDALEQKDDFAVLFAKKMKRKDEKDKRPTLKKLFKRSRKSNASLDSMVDDCSHYISEGDVSVVSADLRERDRIDREYQDDFDQHSLDEERSEEHVSESNNQKEKEIVVFETMPWNDVENETGEEYSLHQRHTSTSSFSFNHPKNGSEPFPPRGQTYTFLAPSTGKLGITISSKDGLPPTVFKVKEYSPLLGQVHPGDRILAVDDVDTSKMNTIEVMDLLASKRSSISDRSKMMKFVIQSTFKKDSSEPVFSFSQEEVAVNVESEVSIDEGEQMMDTNYDLDDDDDSHSCHLIGIMNSEDWEEPHNDQRTTSHFL</sequence>
<keyword evidence="3" id="KW-0732">Signal</keyword>
<dbReference type="PANTHER" id="PTHR38909">
    <property type="entry name" value="G PROTEIN GAMMA DOMAIN-CONTAINING PROTEIN"/>
    <property type="match status" value="1"/>
</dbReference>
<feature type="transmembrane region" description="Helical" evidence="2">
    <location>
        <begin position="340"/>
        <end position="359"/>
    </location>
</feature>
<gene>
    <name evidence="5" type="ORF">CTEN210_08213</name>
</gene>